<organism evidence="3 4">
    <name type="scientific">Allocoleopsis franciscana PCC 7113</name>
    <dbReference type="NCBI Taxonomy" id="1173027"/>
    <lineage>
        <taxon>Bacteria</taxon>
        <taxon>Bacillati</taxon>
        <taxon>Cyanobacteriota</taxon>
        <taxon>Cyanophyceae</taxon>
        <taxon>Coleofasciculales</taxon>
        <taxon>Coleofasciculaceae</taxon>
        <taxon>Allocoleopsis</taxon>
        <taxon>Allocoleopsis franciscana</taxon>
    </lineage>
</organism>
<name>K9WFJ5_9CYAN</name>
<sequence length="285" mass="32121">MSKNPSLRQPTGPLSLGNVVSAGLRIYRAHFKSYFGLSIKALLWALIPIYGWAKIYQIHAIISRHVYKELVNQPEPISTTRRYIAQRFWSFWAAQILIGSMSFGIYFIASLLLRVLVVIPPIFMVGISNVDTALSPINLMIDLGVWLVAILIYVWLYSHFFISELPLAIEHNMNSTNSIGRSWELTKAFLLRIQVIIIVASLITLPIVLLTLAPVFFIMPLFSTSSSPDVVLASLFLMGLLGMILAIVGTTLMMPFWQAIKAVIYYDIRTRQEGLGLRIRDLGLH</sequence>
<proteinExistence type="predicted"/>
<dbReference type="PATRIC" id="fig|1173027.3.peg.2736"/>
<evidence type="ECO:0000313" key="3">
    <source>
        <dbReference type="EMBL" id="AFZ18302.1"/>
    </source>
</evidence>
<protein>
    <recommendedName>
        <fullName evidence="2">DUF7847 domain-containing protein</fullName>
    </recommendedName>
</protein>
<keyword evidence="1" id="KW-0812">Transmembrane</keyword>
<feature type="transmembrane region" description="Helical" evidence="1">
    <location>
        <begin position="91"/>
        <end position="123"/>
    </location>
</feature>
<evidence type="ECO:0000256" key="1">
    <source>
        <dbReference type="SAM" id="Phobius"/>
    </source>
</evidence>
<feature type="transmembrane region" description="Helical" evidence="1">
    <location>
        <begin position="143"/>
        <end position="168"/>
    </location>
</feature>
<dbReference type="EMBL" id="CP003630">
    <property type="protein sequence ID" value="AFZ18302.1"/>
    <property type="molecule type" value="Genomic_DNA"/>
</dbReference>
<dbReference type="Proteomes" id="UP000010471">
    <property type="component" value="Chromosome"/>
</dbReference>
<dbReference type="InterPro" id="IPR057169">
    <property type="entry name" value="DUF7847"/>
</dbReference>
<dbReference type="eggNOG" id="COG1714">
    <property type="taxonomic scope" value="Bacteria"/>
</dbReference>
<dbReference type="OrthoDB" id="426215at2"/>
<evidence type="ECO:0000313" key="4">
    <source>
        <dbReference type="Proteomes" id="UP000010471"/>
    </source>
</evidence>
<feature type="transmembrane region" description="Helical" evidence="1">
    <location>
        <begin position="34"/>
        <end position="53"/>
    </location>
</feature>
<dbReference type="STRING" id="1173027.Mic7113_2502"/>
<feature type="domain" description="DUF7847" evidence="2">
    <location>
        <begin position="78"/>
        <end position="265"/>
    </location>
</feature>
<keyword evidence="1" id="KW-1133">Transmembrane helix</keyword>
<dbReference type="AlphaFoldDB" id="K9WFJ5"/>
<feature type="transmembrane region" description="Helical" evidence="1">
    <location>
        <begin position="189"/>
        <end position="218"/>
    </location>
</feature>
<dbReference type="RefSeq" id="WP_015182451.1">
    <property type="nucleotide sequence ID" value="NC_019738.1"/>
</dbReference>
<dbReference type="KEGG" id="mic:Mic7113_2502"/>
<gene>
    <name evidence="3" type="ORF">Mic7113_2502</name>
</gene>
<keyword evidence="1" id="KW-0472">Membrane</keyword>
<evidence type="ECO:0000259" key="2">
    <source>
        <dbReference type="Pfam" id="PF25231"/>
    </source>
</evidence>
<feature type="transmembrane region" description="Helical" evidence="1">
    <location>
        <begin position="230"/>
        <end position="252"/>
    </location>
</feature>
<keyword evidence="4" id="KW-1185">Reference proteome</keyword>
<dbReference type="Pfam" id="PF25231">
    <property type="entry name" value="DUF7847"/>
    <property type="match status" value="1"/>
</dbReference>
<dbReference type="HOGENOM" id="CLU_992947_0_0_3"/>
<reference evidence="3 4" key="1">
    <citation type="submission" date="2012-06" db="EMBL/GenBank/DDBJ databases">
        <title>Finished chromosome of genome of Microcoleus sp. PCC 7113.</title>
        <authorList>
            <consortium name="US DOE Joint Genome Institute"/>
            <person name="Gugger M."/>
            <person name="Coursin T."/>
            <person name="Rippka R."/>
            <person name="Tandeau De Marsac N."/>
            <person name="Huntemann M."/>
            <person name="Wei C.-L."/>
            <person name="Han J."/>
            <person name="Detter J.C."/>
            <person name="Han C."/>
            <person name="Tapia R."/>
            <person name="Chen A."/>
            <person name="Kyrpides N."/>
            <person name="Mavromatis K."/>
            <person name="Markowitz V."/>
            <person name="Szeto E."/>
            <person name="Ivanova N."/>
            <person name="Pagani I."/>
            <person name="Pati A."/>
            <person name="Goodwin L."/>
            <person name="Nordberg H.P."/>
            <person name="Cantor M.N."/>
            <person name="Hua S.X."/>
            <person name="Woyke T."/>
            <person name="Kerfeld C.A."/>
        </authorList>
    </citation>
    <scope>NUCLEOTIDE SEQUENCE [LARGE SCALE GENOMIC DNA]</scope>
    <source>
        <strain evidence="3 4">PCC 7113</strain>
    </source>
</reference>
<accession>K9WFJ5</accession>